<dbReference type="RefSeq" id="XP_056066219.1">
    <property type="nucleotide sequence ID" value="XM_056219092.1"/>
</dbReference>
<proteinExistence type="predicted"/>
<organism evidence="1 2">
    <name type="scientific">Didymosphaeria variabile</name>
    <dbReference type="NCBI Taxonomy" id="1932322"/>
    <lineage>
        <taxon>Eukaryota</taxon>
        <taxon>Fungi</taxon>
        <taxon>Dikarya</taxon>
        <taxon>Ascomycota</taxon>
        <taxon>Pezizomycotina</taxon>
        <taxon>Dothideomycetes</taxon>
        <taxon>Pleosporomycetidae</taxon>
        <taxon>Pleosporales</taxon>
        <taxon>Massarineae</taxon>
        <taxon>Didymosphaeriaceae</taxon>
        <taxon>Didymosphaeria</taxon>
    </lineage>
</organism>
<gene>
    <name evidence="1" type="ORF">N0V89_010348</name>
</gene>
<accession>A0A9W8XB46</accession>
<evidence type="ECO:0000313" key="2">
    <source>
        <dbReference type="Proteomes" id="UP001140513"/>
    </source>
</evidence>
<keyword evidence="2" id="KW-1185">Reference proteome</keyword>
<protein>
    <submittedName>
        <fullName evidence="1">Uncharacterized protein</fullName>
    </submittedName>
</protein>
<dbReference type="EMBL" id="JAPEUX010000008">
    <property type="protein sequence ID" value="KAJ4346419.1"/>
    <property type="molecule type" value="Genomic_DNA"/>
</dbReference>
<evidence type="ECO:0000313" key="1">
    <source>
        <dbReference type="EMBL" id="KAJ4346419.1"/>
    </source>
</evidence>
<dbReference type="GeneID" id="80913878"/>
<sequence>MASFFVPHFDVEYGYIDKLAASPDAIDKPSGSAKVVEFEIRVWSGPVSACHGHGLRKNFQGPGQLFRPVALETIDRGETSSNGPCFDERFCASGHDGRPVDQDKQRSVITNR</sequence>
<dbReference type="AlphaFoldDB" id="A0A9W8XB46"/>
<reference evidence="1" key="1">
    <citation type="submission" date="2022-10" db="EMBL/GenBank/DDBJ databases">
        <title>Tapping the CABI collections for fungal endophytes: first genome assemblies for Collariella, Neodidymelliopsis, Ascochyta clinopodiicola, Didymella pomorum, Didymosphaeria variabile, Neocosmospora piperis and Neocucurbitaria cava.</title>
        <authorList>
            <person name="Hill R."/>
        </authorList>
    </citation>
    <scope>NUCLEOTIDE SEQUENCE</scope>
    <source>
        <strain evidence="1">IMI 356815</strain>
    </source>
</reference>
<dbReference type="Proteomes" id="UP001140513">
    <property type="component" value="Unassembled WGS sequence"/>
</dbReference>
<name>A0A9W8XB46_9PLEO</name>
<comment type="caution">
    <text evidence="1">The sequence shown here is derived from an EMBL/GenBank/DDBJ whole genome shotgun (WGS) entry which is preliminary data.</text>
</comment>